<dbReference type="Proteomes" id="UP000053776">
    <property type="component" value="Unassembled WGS sequence"/>
</dbReference>
<feature type="transmembrane region" description="Helical" evidence="2">
    <location>
        <begin position="186"/>
        <end position="206"/>
    </location>
</feature>
<proteinExistence type="predicted"/>
<accession>A0A0J9TBB6</accession>
<evidence type="ECO:0000313" key="3">
    <source>
        <dbReference type="EMBL" id="KMZ92301.1"/>
    </source>
</evidence>
<evidence type="ECO:0000313" key="4">
    <source>
        <dbReference type="Proteomes" id="UP000053776"/>
    </source>
</evidence>
<evidence type="ECO:0000256" key="2">
    <source>
        <dbReference type="SAM" id="Phobius"/>
    </source>
</evidence>
<sequence>MAKNMCKIFISIYKKLKGEIENYKADSNYKKDFAFLNYWVNWKIQENGFNEYEAAQNFNDYLEVYELLETNFDTTNLLIYDINKDELYKMNILYNLYEKYTKLNSIISNVSNQDKQELLTLSTQCCTDYNEANYICNSGNNNNSEFCKKLKKFQTKYEELNNKVEKEKSEYSDYFKSLSKCPNNKIITTSVTGSIIGLIPLLGVLYKVK</sequence>
<protein>
    <submittedName>
        <fullName evidence="3">Uncharacterized protein</fullName>
    </submittedName>
</protein>
<reference evidence="3 4" key="1">
    <citation type="submission" date="2011-08" db="EMBL/GenBank/DDBJ databases">
        <title>The Genome Sequence of Plasmodium vivax Mauritania I.</title>
        <authorList>
            <consortium name="The Broad Institute Genome Sequencing Platform"/>
            <consortium name="The Broad Institute Genome Sequencing Center for Infectious Disease"/>
            <person name="Neafsey D."/>
            <person name="Carlton J."/>
            <person name="Barnwell J."/>
            <person name="Collins W."/>
            <person name="Escalante A."/>
            <person name="Mullikin J."/>
            <person name="Saul A."/>
            <person name="Guigo R."/>
            <person name="Camara F."/>
            <person name="Young S.K."/>
            <person name="Zeng Q."/>
            <person name="Gargeya S."/>
            <person name="Fitzgerald M."/>
            <person name="Haas B."/>
            <person name="Abouelleil A."/>
            <person name="Alvarado L."/>
            <person name="Arachchi H.M."/>
            <person name="Berlin A."/>
            <person name="Brown A."/>
            <person name="Chapman S.B."/>
            <person name="Chen Z."/>
            <person name="Dunbar C."/>
            <person name="Freedman E."/>
            <person name="Gearin G."/>
            <person name="Gellesch M."/>
            <person name="Goldberg J."/>
            <person name="Griggs A."/>
            <person name="Gujja S."/>
            <person name="Heiman D."/>
            <person name="Howarth C."/>
            <person name="Larson L."/>
            <person name="Lui A."/>
            <person name="MacDonald P.J.P."/>
            <person name="Montmayeur A."/>
            <person name="Murphy C."/>
            <person name="Neiman D."/>
            <person name="Pearson M."/>
            <person name="Priest M."/>
            <person name="Roberts A."/>
            <person name="Saif S."/>
            <person name="Shea T."/>
            <person name="Shenoy N."/>
            <person name="Sisk P."/>
            <person name="Stolte C."/>
            <person name="Sykes S."/>
            <person name="Wortman J."/>
            <person name="Nusbaum C."/>
            <person name="Birren B."/>
        </authorList>
    </citation>
    <scope>NUCLEOTIDE SEQUENCE [LARGE SCALE GENOMIC DNA]</scope>
    <source>
        <strain evidence="3 4">Mauritania I</strain>
    </source>
</reference>
<keyword evidence="2" id="KW-0472">Membrane</keyword>
<keyword evidence="2" id="KW-0812">Transmembrane</keyword>
<dbReference type="OrthoDB" id="10339827at2759"/>
<dbReference type="AlphaFoldDB" id="A0A0J9TBB6"/>
<evidence type="ECO:0000256" key="1">
    <source>
        <dbReference type="SAM" id="Coils"/>
    </source>
</evidence>
<name>A0A0J9TBB6_PLAVI</name>
<keyword evidence="1" id="KW-0175">Coiled coil</keyword>
<keyword evidence="2" id="KW-1133">Transmembrane helix</keyword>
<feature type="coiled-coil region" evidence="1">
    <location>
        <begin position="143"/>
        <end position="177"/>
    </location>
</feature>
<organism evidence="3 4">
    <name type="scientific">Plasmodium vivax Mauritania I</name>
    <dbReference type="NCBI Taxonomy" id="1035515"/>
    <lineage>
        <taxon>Eukaryota</taxon>
        <taxon>Sar</taxon>
        <taxon>Alveolata</taxon>
        <taxon>Apicomplexa</taxon>
        <taxon>Aconoidasida</taxon>
        <taxon>Haemosporida</taxon>
        <taxon>Plasmodiidae</taxon>
        <taxon>Plasmodium</taxon>
        <taxon>Plasmodium (Plasmodium)</taxon>
    </lineage>
</organism>
<dbReference type="EMBL" id="KQ235069">
    <property type="protein sequence ID" value="KMZ92301.1"/>
    <property type="molecule type" value="Genomic_DNA"/>
</dbReference>
<gene>
    <name evidence="3" type="ORF">PVMG_03656</name>
</gene>